<comment type="caution">
    <text evidence="1">The sequence shown here is derived from an EMBL/GenBank/DDBJ whole genome shotgun (WGS) entry which is preliminary data.</text>
</comment>
<dbReference type="EMBL" id="MU167400">
    <property type="protein sequence ID" value="KAG0141151.1"/>
    <property type="molecule type" value="Genomic_DNA"/>
</dbReference>
<evidence type="ECO:0000313" key="1">
    <source>
        <dbReference type="EMBL" id="KAG0141151.1"/>
    </source>
</evidence>
<dbReference type="AlphaFoldDB" id="A0A9P6NCD8"/>
<gene>
    <name evidence="1" type="ORF">CROQUDRAFT_99154</name>
</gene>
<accession>A0A9P6NCD8</accession>
<organism evidence="1 2">
    <name type="scientific">Cronartium quercuum f. sp. fusiforme G11</name>
    <dbReference type="NCBI Taxonomy" id="708437"/>
    <lineage>
        <taxon>Eukaryota</taxon>
        <taxon>Fungi</taxon>
        <taxon>Dikarya</taxon>
        <taxon>Basidiomycota</taxon>
        <taxon>Pucciniomycotina</taxon>
        <taxon>Pucciniomycetes</taxon>
        <taxon>Pucciniales</taxon>
        <taxon>Coleosporiaceae</taxon>
        <taxon>Cronartium</taxon>
    </lineage>
</organism>
<name>A0A9P6NCD8_9BASI</name>
<reference evidence="1" key="1">
    <citation type="submission" date="2013-11" db="EMBL/GenBank/DDBJ databases">
        <title>Genome sequence of the fusiform rust pathogen reveals effectors for host alternation and coevolution with pine.</title>
        <authorList>
            <consortium name="DOE Joint Genome Institute"/>
            <person name="Smith K."/>
            <person name="Pendleton A."/>
            <person name="Kubisiak T."/>
            <person name="Anderson C."/>
            <person name="Salamov A."/>
            <person name="Aerts A."/>
            <person name="Riley R."/>
            <person name="Clum A."/>
            <person name="Lindquist E."/>
            <person name="Ence D."/>
            <person name="Campbell M."/>
            <person name="Kronenberg Z."/>
            <person name="Feau N."/>
            <person name="Dhillon B."/>
            <person name="Hamelin R."/>
            <person name="Burleigh J."/>
            <person name="Smith J."/>
            <person name="Yandell M."/>
            <person name="Nelson C."/>
            <person name="Grigoriev I."/>
            <person name="Davis J."/>
        </authorList>
    </citation>
    <scope>NUCLEOTIDE SEQUENCE</scope>
    <source>
        <strain evidence="1">G11</strain>
    </source>
</reference>
<evidence type="ECO:0000313" key="2">
    <source>
        <dbReference type="Proteomes" id="UP000886653"/>
    </source>
</evidence>
<dbReference type="Proteomes" id="UP000886653">
    <property type="component" value="Unassembled WGS sequence"/>
</dbReference>
<keyword evidence="2" id="KW-1185">Reference proteome</keyword>
<sequence length="114" mass="12639">MGTPNPFAPLSRTMEVKGLIKFEDKRLSKKRARLGVERLPEDNILGTPRSKRFIGIFPGCVGNSSILDALNKLHHLLEVALPLPKESGTTITVDYSSAANIRILIARIVEFEEI</sequence>
<protein>
    <submittedName>
        <fullName evidence="1">Uncharacterized protein</fullName>
    </submittedName>
</protein>
<proteinExistence type="predicted"/>